<reference evidence="1" key="1">
    <citation type="journal article" date="2014" name="Front. Microbiol.">
        <title>High frequency of phylogenetically diverse reductive dehalogenase-homologous genes in deep subseafloor sedimentary metagenomes.</title>
        <authorList>
            <person name="Kawai M."/>
            <person name="Futagami T."/>
            <person name="Toyoda A."/>
            <person name="Takaki Y."/>
            <person name="Nishi S."/>
            <person name="Hori S."/>
            <person name="Arai W."/>
            <person name="Tsubouchi T."/>
            <person name="Morono Y."/>
            <person name="Uchiyama I."/>
            <person name="Ito T."/>
            <person name="Fujiyama A."/>
            <person name="Inagaki F."/>
            <person name="Takami H."/>
        </authorList>
    </citation>
    <scope>NUCLEOTIDE SEQUENCE</scope>
    <source>
        <strain evidence="1">Expedition CK06-06</strain>
    </source>
</reference>
<proteinExistence type="predicted"/>
<dbReference type="AlphaFoldDB" id="X0UY88"/>
<organism evidence="1">
    <name type="scientific">marine sediment metagenome</name>
    <dbReference type="NCBI Taxonomy" id="412755"/>
    <lineage>
        <taxon>unclassified sequences</taxon>
        <taxon>metagenomes</taxon>
        <taxon>ecological metagenomes</taxon>
    </lineage>
</organism>
<feature type="non-terminal residue" evidence="1">
    <location>
        <position position="51"/>
    </location>
</feature>
<accession>X0UY88</accession>
<evidence type="ECO:0000313" key="1">
    <source>
        <dbReference type="EMBL" id="GAG10809.1"/>
    </source>
</evidence>
<comment type="caution">
    <text evidence="1">The sequence shown here is derived from an EMBL/GenBank/DDBJ whole genome shotgun (WGS) entry which is preliminary data.</text>
</comment>
<dbReference type="EMBL" id="BARS01029980">
    <property type="protein sequence ID" value="GAG10809.1"/>
    <property type="molecule type" value="Genomic_DNA"/>
</dbReference>
<sequence>MSEPIKILKNILDLDIIFSFEVEPKNPNDYIVNFEVKQLSQRRKVLIPYIV</sequence>
<protein>
    <submittedName>
        <fullName evidence="1">Uncharacterized protein</fullName>
    </submittedName>
</protein>
<gene>
    <name evidence="1" type="ORF">S01H1_46800</name>
</gene>
<name>X0UY88_9ZZZZ</name>